<feature type="region of interest" description="Disordered" evidence="1">
    <location>
        <begin position="1"/>
        <end position="80"/>
    </location>
</feature>
<evidence type="ECO:0000313" key="2">
    <source>
        <dbReference type="EMBL" id="VVV71641.1"/>
    </source>
</evidence>
<accession>A0A5K0Y0W1</accession>
<proteinExistence type="predicted"/>
<organism evidence="2">
    <name type="scientific">Nymphaea colorata</name>
    <name type="common">pocket water lily</name>
    <dbReference type="NCBI Taxonomy" id="210225"/>
    <lineage>
        <taxon>Eukaryota</taxon>
        <taxon>Viridiplantae</taxon>
        <taxon>Streptophyta</taxon>
        <taxon>Embryophyta</taxon>
        <taxon>Tracheophyta</taxon>
        <taxon>Spermatophyta</taxon>
        <taxon>Magnoliopsida</taxon>
        <taxon>Nymphaeales</taxon>
        <taxon>Nymphaeaceae</taxon>
        <taxon>Nymphaea</taxon>
    </lineage>
</organism>
<sequence>MDQPANQTVTFRMVSKDEEGKKRVEKKEVDTHDRDTLRYLQKKMVDKGLQRMERHPRDGLSLDPPPPKAGHGGKFTWEGPADIAENELSAPAAIDEGDPNYVDDRREAEAEAEAVGLVVGEVDVAKATEVKEGVSRIEVRPPL</sequence>
<feature type="compositionally biased region" description="Polar residues" evidence="1">
    <location>
        <begin position="1"/>
        <end position="10"/>
    </location>
</feature>
<feature type="compositionally biased region" description="Basic and acidic residues" evidence="1">
    <location>
        <begin position="14"/>
        <end position="60"/>
    </location>
</feature>
<dbReference type="AlphaFoldDB" id="A0A5K0Y0W1"/>
<gene>
    <name evidence="2" type="ORF">NYM_LOCUS6195</name>
</gene>
<evidence type="ECO:0000256" key="1">
    <source>
        <dbReference type="SAM" id="MobiDB-lite"/>
    </source>
</evidence>
<dbReference type="EMBL" id="LR721776">
    <property type="protein sequence ID" value="VVV71641.1"/>
    <property type="molecule type" value="Genomic_DNA"/>
</dbReference>
<name>A0A5K0Y0W1_9MAGN</name>
<protein>
    <submittedName>
        <fullName evidence="2">Uncharacterized protein</fullName>
    </submittedName>
</protein>
<reference evidence="2" key="1">
    <citation type="submission" date="2019-09" db="EMBL/GenBank/DDBJ databases">
        <authorList>
            <person name="Zhang L."/>
        </authorList>
    </citation>
    <scope>NUCLEOTIDE SEQUENCE</scope>
</reference>
<dbReference type="Gramene" id="NC11G0117010.1">
    <property type="protein sequence ID" value="NC11G0117010.1:cds"/>
    <property type="gene ID" value="NC11G0117010"/>
</dbReference>